<gene>
    <name evidence="1" type="ORF">DC345_12575</name>
</gene>
<sequence length="152" mass="17151">MNQSKYFYNNEAFGIVAIASVLKYSKTLPLSKALLILPTVAHKETLNYLKRANSDVKSIEQLIIKKGNLVTNFNSRFQSLLPVSINSINILCEMKYVKFVDEHLSLLDESKFNFSEPSLGGRARAIVQASSKITVLLQKNANDLYLQLRVQL</sequence>
<dbReference type="RefSeq" id="WP_113053394.1">
    <property type="nucleotide sequence ID" value="NZ_QEVW01000007.1"/>
</dbReference>
<comment type="caution">
    <text evidence="1">The sequence shown here is derived from an EMBL/GenBank/DDBJ whole genome shotgun (WGS) entry which is preliminary data.</text>
</comment>
<organism evidence="1 2">
    <name type="scientific">Paenibacillus taichungensis</name>
    <dbReference type="NCBI Taxonomy" id="484184"/>
    <lineage>
        <taxon>Bacteria</taxon>
        <taxon>Bacillati</taxon>
        <taxon>Bacillota</taxon>
        <taxon>Bacilli</taxon>
        <taxon>Bacillales</taxon>
        <taxon>Paenibacillaceae</taxon>
        <taxon>Paenibacillus</taxon>
    </lineage>
</organism>
<protein>
    <submittedName>
        <fullName evidence="1">Uncharacterized protein</fullName>
    </submittedName>
</protein>
<dbReference type="Proteomes" id="UP000250642">
    <property type="component" value="Unassembled WGS sequence"/>
</dbReference>
<dbReference type="AlphaFoldDB" id="A0A329QW37"/>
<evidence type="ECO:0000313" key="2">
    <source>
        <dbReference type="Proteomes" id="UP000250642"/>
    </source>
</evidence>
<reference evidence="1 2" key="1">
    <citation type="submission" date="2018-04" db="EMBL/GenBank/DDBJ databases">
        <title>Paenibacillus taichungensis Genome sequencing and assembly.</title>
        <authorList>
            <person name="Xu J."/>
            <person name="Rensing C."/>
            <person name="Mazhar H.S."/>
        </authorList>
    </citation>
    <scope>NUCLEOTIDE SEQUENCE [LARGE SCALE GENOMIC DNA]</scope>
    <source>
        <strain evidence="1 2">NC1</strain>
    </source>
</reference>
<dbReference type="Pfam" id="PF20131">
    <property type="entry name" value="MC3"/>
    <property type="match status" value="1"/>
</dbReference>
<name>A0A329QW37_9BACL</name>
<evidence type="ECO:0000313" key="1">
    <source>
        <dbReference type="EMBL" id="RAW15522.1"/>
    </source>
</evidence>
<proteinExistence type="predicted"/>
<dbReference type="EMBL" id="QEVW01000007">
    <property type="protein sequence ID" value="RAW15522.1"/>
    <property type="molecule type" value="Genomic_DNA"/>
</dbReference>
<dbReference type="InterPro" id="IPR045390">
    <property type="entry name" value="ABC-3C_MC3"/>
</dbReference>
<accession>A0A329QW37</accession>